<sequence>MAFFTMSCFSLRKNQLLNQNESATTCSSLPINLEPTPLAMGVVSQNPTAINLANAISPHEDIHQAKATDKKEIIRTEKEHAPSSLQFDFLSRLIETIKVKKEFQDPSPPPVSVGALLIESVGSSKQAVESDSETQVAHPANFLILVPNLKTPRIKNVRCEGEHYHYYGITSPEVIVAEATKFISDNSSVFQWSVKKKLAKFLALTIQDSKNECQVNPEALWFVVKMTQKSEEFVIPRWHRDGRMIECTNANHALHCRYATTLLGPTTLVLQETEVVTQGMKKHVGKRKETANALAGEIPLEITRGQIIRFSWGQEDSPVHSEPDLVAERVFISCIYGNISEIRDIAATRRQKIGDLQAQFRNEIAVRVVIKNLQELLHNLPCISSSGKRSATEDVYPGV</sequence>
<dbReference type="OrthoDB" id="10261951at2759"/>
<reference evidence="1 2" key="1">
    <citation type="submission" date="2017-12" db="EMBL/GenBank/DDBJ databases">
        <title>Comparative genomics of Botrytis spp.</title>
        <authorList>
            <person name="Valero-Jimenez C.A."/>
            <person name="Tapia P."/>
            <person name="Veloso J."/>
            <person name="Silva-Moreno E."/>
            <person name="Staats M."/>
            <person name="Valdes J.H."/>
            <person name="Van Kan J.A.L."/>
        </authorList>
    </citation>
    <scope>NUCLEOTIDE SEQUENCE [LARGE SCALE GENOMIC DNA]</scope>
    <source>
        <strain evidence="1 2">MUCL2120</strain>
    </source>
</reference>
<evidence type="ECO:0000313" key="2">
    <source>
        <dbReference type="Proteomes" id="UP000297452"/>
    </source>
</evidence>
<evidence type="ECO:0000313" key="1">
    <source>
        <dbReference type="EMBL" id="TGO50395.1"/>
    </source>
</evidence>
<keyword evidence="2" id="KW-1185">Reference proteome</keyword>
<accession>A0A4Z1HNL5</accession>
<proteinExistence type="predicted"/>
<gene>
    <name evidence="1" type="ORF">BOTNAR_0394g00110</name>
</gene>
<dbReference type="AlphaFoldDB" id="A0A4Z1HNL5"/>
<name>A0A4Z1HNL5_9HELO</name>
<comment type="caution">
    <text evidence="1">The sequence shown here is derived from an EMBL/GenBank/DDBJ whole genome shotgun (WGS) entry which is preliminary data.</text>
</comment>
<protein>
    <submittedName>
        <fullName evidence="1">Uncharacterized protein</fullName>
    </submittedName>
</protein>
<dbReference type="Proteomes" id="UP000297452">
    <property type="component" value="Unassembled WGS sequence"/>
</dbReference>
<organism evidence="1 2">
    <name type="scientific">Botryotinia narcissicola</name>
    <dbReference type="NCBI Taxonomy" id="278944"/>
    <lineage>
        <taxon>Eukaryota</taxon>
        <taxon>Fungi</taxon>
        <taxon>Dikarya</taxon>
        <taxon>Ascomycota</taxon>
        <taxon>Pezizomycotina</taxon>
        <taxon>Leotiomycetes</taxon>
        <taxon>Helotiales</taxon>
        <taxon>Sclerotiniaceae</taxon>
        <taxon>Botryotinia</taxon>
    </lineage>
</organism>
<dbReference type="EMBL" id="PQXJ01000394">
    <property type="protein sequence ID" value="TGO50395.1"/>
    <property type="molecule type" value="Genomic_DNA"/>
</dbReference>